<evidence type="ECO:0000313" key="2">
    <source>
        <dbReference type="EMBL" id="BDB96453.1"/>
    </source>
</evidence>
<dbReference type="PANTHER" id="PTHR13696">
    <property type="entry name" value="P-LOOP CONTAINING NUCLEOSIDE TRIPHOSPHATE HYDROLASE"/>
    <property type="match status" value="1"/>
</dbReference>
<dbReference type="Pfam" id="PF13614">
    <property type="entry name" value="AAA_31"/>
    <property type="match status" value="1"/>
</dbReference>
<protein>
    <submittedName>
        <fullName evidence="2">Chromosome partitioning protein ParA</fullName>
    </submittedName>
</protein>
<sequence>MKVKKNSAIVVGILNQKGGVGKTSTAVNLATALAIVNKKVLLVDLDPQGNASMGFGLKVQKGDQNVYHVILRLVDIKSVLVPCFIANLDILCSASDLAGAEIELVPLENRESQLAYALKKVTTLYDYIIIDCPPSLGLLSLNALIASTCVIIPVQCEFFALDGLSRLLNTIKKTQKVFNSKVYVAGILLTMYDGRNLLNQQVEKEVRSMLGEDVFLSVIPRNVKISEASSHGKPAIIYDRRAPGAKAYIEFAREFLIKQGETLV</sequence>
<dbReference type="EMBL" id="AP025225">
    <property type="protein sequence ID" value="BDB96453.1"/>
    <property type="molecule type" value="Genomic_DNA"/>
</dbReference>
<dbReference type="Proteomes" id="UP001320209">
    <property type="component" value="Chromosome"/>
</dbReference>
<proteinExistence type="predicted"/>
<dbReference type="InterPro" id="IPR050678">
    <property type="entry name" value="DNA_Partitioning_ATPase"/>
</dbReference>
<accession>A0ABM7VAC7</accession>
<organism evidence="2 3">
    <name type="scientific">Candidatus Hydrogenosomobacter endosymbioticus</name>
    <dbReference type="NCBI Taxonomy" id="2558174"/>
    <lineage>
        <taxon>Bacteria</taxon>
        <taxon>Pseudomonadati</taxon>
        <taxon>Pseudomonadota</taxon>
        <taxon>Alphaproteobacteria</taxon>
        <taxon>Holosporales</taxon>
        <taxon>Holosporaceae</taxon>
        <taxon>Candidatus Hydrogenosomobacter</taxon>
    </lineage>
</organism>
<gene>
    <name evidence="2" type="ORF">HYD_5860</name>
</gene>
<evidence type="ECO:0000259" key="1">
    <source>
        <dbReference type="Pfam" id="PF13614"/>
    </source>
</evidence>
<dbReference type="InterPro" id="IPR025669">
    <property type="entry name" value="AAA_dom"/>
</dbReference>
<keyword evidence="3" id="KW-1185">Reference proteome</keyword>
<evidence type="ECO:0000313" key="3">
    <source>
        <dbReference type="Proteomes" id="UP001320209"/>
    </source>
</evidence>
<feature type="domain" description="AAA" evidence="1">
    <location>
        <begin position="10"/>
        <end position="182"/>
    </location>
</feature>
<dbReference type="PANTHER" id="PTHR13696:SF52">
    <property type="entry name" value="PARA FAMILY PROTEIN CT_582"/>
    <property type="match status" value="1"/>
</dbReference>
<dbReference type="SUPFAM" id="SSF52540">
    <property type="entry name" value="P-loop containing nucleoside triphosphate hydrolases"/>
    <property type="match status" value="1"/>
</dbReference>
<dbReference type="InterPro" id="IPR027417">
    <property type="entry name" value="P-loop_NTPase"/>
</dbReference>
<dbReference type="CDD" id="cd02042">
    <property type="entry name" value="ParAB_family"/>
    <property type="match status" value="1"/>
</dbReference>
<reference evidence="2" key="1">
    <citation type="submission" date="2021-10" db="EMBL/GenBank/DDBJ databases">
        <title>Genome Sequence of The Candidatus Hydrogeosomobacter endosymbioticus, an Intracellular Bacterial Symbiont of the Anaerobic Ciliate GW7.</title>
        <authorList>
            <person name="Shiohama Y."/>
            <person name="Shinzato N."/>
        </authorList>
    </citation>
    <scope>NUCLEOTIDE SEQUENCE [LARGE SCALE GENOMIC DNA]</scope>
    <source>
        <strain evidence="2">200920</strain>
    </source>
</reference>
<name>A0ABM7VAC7_9PROT</name>
<dbReference type="Gene3D" id="3.40.50.300">
    <property type="entry name" value="P-loop containing nucleotide triphosphate hydrolases"/>
    <property type="match status" value="1"/>
</dbReference>